<keyword evidence="12" id="KW-1185">Reference proteome</keyword>
<comment type="subcellular location">
    <subcellularLocation>
        <location evidence="1">Nucleus</location>
    </subcellularLocation>
</comment>
<sequence length="99" mass="11568">MLVLCQEAEKPVKDEIKVNEEPVLSHVEIPIKYEIEVTDKPVLVQDAEMEVKEMFEFRKKQIMNHMIPHTGEKPYQCNHCGKVFTHKNSLMQHQVTHTG</sequence>
<evidence type="ECO:0000256" key="6">
    <source>
        <dbReference type="ARBA" id="ARBA00023015"/>
    </source>
</evidence>
<keyword evidence="5" id="KW-0862">Zinc</keyword>
<proteinExistence type="predicted"/>
<evidence type="ECO:0000313" key="11">
    <source>
        <dbReference type="EMBL" id="CAL4093733.1"/>
    </source>
</evidence>
<keyword evidence="2" id="KW-0479">Metal-binding</keyword>
<keyword evidence="8" id="KW-0539">Nucleus</keyword>
<accession>A0AAV2QMQ2</accession>
<dbReference type="FunFam" id="3.30.160.60:FF:000016">
    <property type="entry name" value="zinc finger protein 37 homolog"/>
    <property type="match status" value="1"/>
</dbReference>
<organism evidence="11 12">
    <name type="scientific">Meganyctiphanes norvegica</name>
    <name type="common">Northern krill</name>
    <name type="synonym">Thysanopoda norvegica</name>
    <dbReference type="NCBI Taxonomy" id="48144"/>
    <lineage>
        <taxon>Eukaryota</taxon>
        <taxon>Metazoa</taxon>
        <taxon>Ecdysozoa</taxon>
        <taxon>Arthropoda</taxon>
        <taxon>Crustacea</taxon>
        <taxon>Multicrustacea</taxon>
        <taxon>Malacostraca</taxon>
        <taxon>Eumalacostraca</taxon>
        <taxon>Eucarida</taxon>
        <taxon>Euphausiacea</taxon>
        <taxon>Euphausiidae</taxon>
        <taxon>Meganyctiphanes</taxon>
    </lineage>
</organism>
<dbReference type="GO" id="GO:0008270">
    <property type="term" value="F:zinc ion binding"/>
    <property type="evidence" value="ECO:0007669"/>
    <property type="project" value="UniProtKB-KW"/>
</dbReference>
<evidence type="ECO:0000313" key="12">
    <source>
        <dbReference type="Proteomes" id="UP001497623"/>
    </source>
</evidence>
<evidence type="ECO:0000259" key="10">
    <source>
        <dbReference type="PROSITE" id="PS50157"/>
    </source>
</evidence>
<gene>
    <name evidence="11" type="ORF">MNOR_LOCUS14949</name>
</gene>
<evidence type="ECO:0000256" key="7">
    <source>
        <dbReference type="ARBA" id="ARBA00023163"/>
    </source>
</evidence>
<dbReference type="InterPro" id="IPR013087">
    <property type="entry name" value="Znf_C2H2_type"/>
</dbReference>
<keyword evidence="7" id="KW-0804">Transcription</keyword>
<feature type="domain" description="C2H2-type" evidence="10">
    <location>
        <begin position="75"/>
        <end position="99"/>
    </location>
</feature>
<dbReference type="SMART" id="SM00355">
    <property type="entry name" value="ZnF_C2H2"/>
    <property type="match status" value="1"/>
</dbReference>
<evidence type="ECO:0000256" key="9">
    <source>
        <dbReference type="PROSITE-ProRule" id="PRU00042"/>
    </source>
</evidence>
<reference evidence="11 12" key="1">
    <citation type="submission" date="2024-05" db="EMBL/GenBank/DDBJ databases">
        <authorList>
            <person name="Wallberg A."/>
        </authorList>
    </citation>
    <scope>NUCLEOTIDE SEQUENCE [LARGE SCALE GENOMIC DNA]</scope>
</reference>
<feature type="non-terminal residue" evidence="11">
    <location>
        <position position="99"/>
    </location>
</feature>
<dbReference type="PROSITE" id="PS50157">
    <property type="entry name" value="ZINC_FINGER_C2H2_2"/>
    <property type="match status" value="1"/>
</dbReference>
<dbReference type="InterPro" id="IPR036236">
    <property type="entry name" value="Znf_C2H2_sf"/>
</dbReference>
<dbReference type="PANTHER" id="PTHR24399:SF23">
    <property type="entry name" value="C2H2-TYPE DOMAIN-CONTAINING PROTEIN"/>
    <property type="match status" value="1"/>
</dbReference>
<dbReference type="EMBL" id="CAXKWB010009170">
    <property type="protein sequence ID" value="CAL4093733.1"/>
    <property type="molecule type" value="Genomic_DNA"/>
</dbReference>
<keyword evidence="6" id="KW-0805">Transcription regulation</keyword>
<dbReference type="GO" id="GO:0005654">
    <property type="term" value="C:nucleoplasm"/>
    <property type="evidence" value="ECO:0007669"/>
    <property type="project" value="TreeGrafter"/>
</dbReference>
<evidence type="ECO:0000256" key="4">
    <source>
        <dbReference type="ARBA" id="ARBA00022771"/>
    </source>
</evidence>
<evidence type="ECO:0000256" key="3">
    <source>
        <dbReference type="ARBA" id="ARBA00022737"/>
    </source>
</evidence>
<evidence type="ECO:0000256" key="5">
    <source>
        <dbReference type="ARBA" id="ARBA00022833"/>
    </source>
</evidence>
<dbReference type="Gene3D" id="3.30.160.60">
    <property type="entry name" value="Classic Zinc Finger"/>
    <property type="match status" value="1"/>
</dbReference>
<keyword evidence="3" id="KW-0677">Repeat</keyword>
<dbReference type="GO" id="GO:0001227">
    <property type="term" value="F:DNA-binding transcription repressor activity, RNA polymerase II-specific"/>
    <property type="evidence" value="ECO:0007669"/>
    <property type="project" value="TreeGrafter"/>
</dbReference>
<dbReference type="PANTHER" id="PTHR24399">
    <property type="entry name" value="ZINC FINGER AND BTB DOMAIN-CONTAINING"/>
    <property type="match status" value="1"/>
</dbReference>
<evidence type="ECO:0000256" key="1">
    <source>
        <dbReference type="ARBA" id="ARBA00004123"/>
    </source>
</evidence>
<keyword evidence="4 9" id="KW-0863">Zinc-finger</keyword>
<dbReference type="Pfam" id="PF00096">
    <property type="entry name" value="zf-C2H2"/>
    <property type="match status" value="1"/>
</dbReference>
<comment type="caution">
    <text evidence="11">The sequence shown here is derived from an EMBL/GenBank/DDBJ whole genome shotgun (WGS) entry which is preliminary data.</text>
</comment>
<name>A0AAV2QMQ2_MEGNR</name>
<evidence type="ECO:0000256" key="8">
    <source>
        <dbReference type="ARBA" id="ARBA00023242"/>
    </source>
</evidence>
<protein>
    <recommendedName>
        <fullName evidence="10">C2H2-type domain-containing protein</fullName>
    </recommendedName>
</protein>
<dbReference type="Proteomes" id="UP001497623">
    <property type="component" value="Unassembled WGS sequence"/>
</dbReference>
<dbReference type="AlphaFoldDB" id="A0AAV2QMQ2"/>
<dbReference type="GO" id="GO:0000978">
    <property type="term" value="F:RNA polymerase II cis-regulatory region sequence-specific DNA binding"/>
    <property type="evidence" value="ECO:0007669"/>
    <property type="project" value="TreeGrafter"/>
</dbReference>
<evidence type="ECO:0000256" key="2">
    <source>
        <dbReference type="ARBA" id="ARBA00022723"/>
    </source>
</evidence>
<dbReference type="SUPFAM" id="SSF57667">
    <property type="entry name" value="beta-beta-alpha zinc fingers"/>
    <property type="match status" value="1"/>
</dbReference>
<dbReference type="PROSITE" id="PS00028">
    <property type="entry name" value="ZINC_FINGER_C2H2_1"/>
    <property type="match status" value="1"/>
</dbReference>